<keyword evidence="2" id="KW-1185">Reference proteome</keyword>
<dbReference type="Proteomes" id="UP000784294">
    <property type="component" value="Unassembled WGS sequence"/>
</dbReference>
<dbReference type="EMBL" id="CAAALY010263740">
    <property type="protein sequence ID" value="VEL40116.1"/>
    <property type="molecule type" value="Genomic_DNA"/>
</dbReference>
<gene>
    <name evidence="1" type="ORF">PXEA_LOCUS33556</name>
</gene>
<evidence type="ECO:0000313" key="2">
    <source>
        <dbReference type="Proteomes" id="UP000784294"/>
    </source>
</evidence>
<comment type="caution">
    <text evidence="1">The sequence shown here is derived from an EMBL/GenBank/DDBJ whole genome shotgun (WGS) entry which is preliminary data.</text>
</comment>
<accession>A0A3S5CUZ1</accession>
<evidence type="ECO:0000313" key="1">
    <source>
        <dbReference type="EMBL" id="VEL40116.1"/>
    </source>
</evidence>
<dbReference type="AlphaFoldDB" id="A0A3S5CUZ1"/>
<protein>
    <submittedName>
        <fullName evidence="1">Uncharacterized protein</fullName>
    </submittedName>
</protein>
<reference evidence="1" key="1">
    <citation type="submission" date="2018-11" db="EMBL/GenBank/DDBJ databases">
        <authorList>
            <consortium name="Pathogen Informatics"/>
        </authorList>
    </citation>
    <scope>NUCLEOTIDE SEQUENCE</scope>
</reference>
<organism evidence="1 2">
    <name type="scientific">Protopolystoma xenopodis</name>
    <dbReference type="NCBI Taxonomy" id="117903"/>
    <lineage>
        <taxon>Eukaryota</taxon>
        <taxon>Metazoa</taxon>
        <taxon>Spiralia</taxon>
        <taxon>Lophotrochozoa</taxon>
        <taxon>Platyhelminthes</taxon>
        <taxon>Monogenea</taxon>
        <taxon>Polyopisthocotylea</taxon>
        <taxon>Polystomatidea</taxon>
        <taxon>Polystomatidae</taxon>
        <taxon>Protopolystoma</taxon>
    </lineage>
</organism>
<proteinExistence type="predicted"/>
<name>A0A3S5CUZ1_9PLAT</name>
<sequence>MRSSNQPSEFAAGLDKLVWFYSWLEEKIYESMSAEFENGLCTLDRTSSEEEENCSPEAETWSQLRRLSRYLNHSGVGFRTSFYTRSQPDCCYLPANKGISTHCSCTPSSVQGLLYALRPTLMSANTDRRGPLKSDLFLARFLIRVALSLLSRIAYCIRYIDLWYSSAIRDLLILHSPLK</sequence>